<dbReference type="Pfam" id="PF21962">
    <property type="entry name" value="DUF6924"/>
    <property type="match status" value="1"/>
</dbReference>
<dbReference type="AlphaFoldDB" id="A0A3A9ZA01"/>
<feature type="domain" description="DUF6924" evidence="1">
    <location>
        <begin position="1"/>
        <end position="130"/>
    </location>
</feature>
<evidence type="ECO:0000259" key="1">
    <source>
        <dbReference type="Pfam" id="PF21962"/>
    </source>
</evidence>
<name>A0A3A9ZA01_9ACTN</name>
<evidence type="ECO:0000313" key="2">
    <source>
        <dbReference type="EMBL" id="RKN45251.1"/>
    </source>
</evidence>
<evidence type="ECO:0000313" key="3">
    <source>
        <dbReference type="Proteomes" id="UP000281726"/>
    </source>
</evidence>
<proteinExistence type="predicted"/>
<accession>A0A3A9ZA01</accession>
<protein>
    <recommendedName>
        <fullName evidence="1">DUF6924 domain-containing protein</fullName>
    </recommendedName>
</protein>
<organism evidence="2 3">
    <name type="scientific">Micromonospora endolithica</name>
    <dbReference type="NCBI Taxonomy" id="230091"/>
    <lineage>
        <taxon>Bacteria</taxon>
        <taxon>Bacillati</taxon>
        <taxon>Actinomycetota</taxon>
        <taxon>Actinomycetes</taxon>
        <taxon>Micromonosporales</taxon>
        <taxon>Micromonosporaceae</taxon>
        <taxon>Micromonospora</taxon>
    </lineage>
</organism>
<comment type="caution">
    <text evidence="2">The sequence shown here is derived from an EMBL/GenBank/DDBJ whole genome shotgun (WGS) entry which is preliminary data.</text>
</comment>
<dbReference type="Proteomes" id="UP000281726">
    <property type="component" value="Unassembled WGS sequence"/>
</dbReference>
<keyword evidence="3" id="KW-1185">Reference proteome</keyword>
<dbReference type="EMBL" id="RBAK01000006">
    <property type="protein sequence ID" value="RKN45251.1"/>
    <property type="molecule type" value="Genomic_DNA"/>
</dbReference>
<sequence length="130" mass="14236">MVRADFTDDAVWNQIKESIAEPTEEGFGADVDFVEDRALNGLDEATIVASYPPSYPHDYRHPVLFVIDAIAVTTPGHPVLVINLNAGVDARPFRALPRQVQAIQNNLSLANMDYIEFATSTGADGVFRGF</sequence>
<dbReference type="InterPro" id="IPR053832">
    <property type="entry name" value="DUF6924"/>
</dbReference>
<gene>
    <name evidence="2" type="ORF">D7223_16560</name>
</gene>
<reference evidence="2 3" key="1">
    <citation type="journal article" date="2004" name="Syst. Appl. Microbiol.">
        <title>Cryptoendolithic actinomycetes from antarctic sandstone rock samples: Micromonospora endolithica sp. nov. and two isolates related to Micromonospora coerulea Jensen 1932.</title>
        <authorList>
            <person name="Hirsch P."/>
            <person name="Mevs U."/>
            <person name="Kroppenstedt R.M."/>
            <person name="Schumann P."/>
            <person name="Stackebrandt E."/>
        </authorList>
    </citation>
    <scope>NUCLEOTIDE SEQUENCE [LARGE SCALE GENOMIC DNA]</scope>
    <source>
        <strain evidence="2 3">JCM 12677</strain>
    </source>
</reference>